<comment type="caution">
    <text evidence="3">The sequence shown here is derived from an EMBL/GenBank/DDBJ whole genome shotgun (WGS) entry which is preliminary data.</text>
</comment>
<evidence type="ECO:0000313" key="3">
    <source>
        <dbReference type="EMBL" id="KAF9537509.1"/>
    </source>
</evidence>
<feature type="region of interest" description="Disordered" evidence="1">
    <location>
        <begin position="1"/>
        <end position="22"/>
    </location>
</feature>
<feature type="compositionally biased region" description="Low complexity" evidence="1">
    <location>
        <begin position="766"/>
        <end position="780"/>
    </location>
</feature>
<dbReference type="Gene3D" id="1.10.443.20">
    <property type="entry name" value="Centromere DNA-binding protein complex CBF3 subunit, domain 2"/>
    <property type="match status" value="1"/>
</dbReference>
<feature type="compositionally biased region" description="Acidic residues" evidence="1">
    <location>
        <begin position="797"/>
        <end position="808"/>
    </location>
</feature>
<dbReference type="InterPro" id="IPR031872">
    <property type="entry name" value="NDC10_II"/>
</dbReference>
<organism evidence="3 4">
    <name type="scientific">Mortierella hygrophila</name>
    <dbReference type="NCBI Taxonomy" id="979708"/>
    <lineage>
        <taxon>Eukaryota</taxon>
        <taxon>Fungi</taxon>
        <taxon>Fungi incertae sedis</taxon>
        <taxon>Mucoromycota</taxon>
        <taxon>Mortierellomycotina</taxon>
        <taxon>Mortierellomycetes</taxon>
        <taxon>Mortierellales</taxon>
        <taxon>Mortierellaceae</taxon>
        <taxon>Mortierella</taxon>
    </lineage>
</organism>
<dbReference type="Proteomes" id="UP000723463">
    <property type="component" value="Unassembled WGS sequence"/>
</dbReference>
<evidence type="ECO:0000259" key="2">
    <source>
        <dbReference type="Pfam" id="PF16787"/>
    </source>
</evidence>
<feature type="region of interest" description="Disordered" evidence="1">
    <location>
        <begin position="750"/>
        <end position="810"/>
    </location>
</feature>
<dbReference type="Pfam" id="PF16787">
    <property type="entry name" value="NDC10_II"/>
    <property type="match status" value="1"/>
</dbReference>
<evidence type="ECO:0000256" key="1">
    <source>
        <dbReference type="SAM" id="MobiDB-lite"/>
    </source>
</evidence>
<feature type="compositionally biased region" description="Polar residues" evidence="1">
    <location>
        <begin position="782"/>
        <end position="792"/>
    </location>
</feature>
<name>A0A9P6EWE9_9FUNG</name>
<feature type="compositionally biased region" description="Polar residues" evidence="1">
    <location>
        <begin position="754"/>
        <end position="765"/>
    </location>
</feature>
<dbReference type="AlphaFoldDB" id="A0A9P6EWE9"/>
<dbReference type="GO" id="GO:0003677">
    <property type="term" value="F:DNA binding"/>
    <property type="evidence" value="ECO:0007669"/>
    <property type="project" value="InterPro"/>
</dbReference>
<sequence>MGKMSVDSADTDASDSYTVKKPAKKKVQLNAERMLPYFKNLVFLRTSKRFIIPDIGYDGVIGLRPAGWKLPNPKLRRTDKQPKHIEEWIPESCPLEQDLLVWTPDDADSAIARSEELEHEEHEDEHETVTVAVGEVIDVDIDIGFGNTREDDNSPVEITAQEELQALHAMVEGEGETGLVLDGEDFDSEDRQELEHVTGTEAPPEPHIIETEIDKMRVFSGLVPDKHGRVAIMVPLSLGTVDNYRKAFIYLWKLQNQTATLCPNPAPNPRSDGSLDDAINAYGVRLVYDKVTTETTRNAACDSRDTYGGNKLVRMATYTWQQQPVHRTKGVRRYKCITRFPHIRERLCILARHHILLRDEDIRNLNLSDVFATLNRKSVHGSTWACGLTFRLRRDKTNKKGPMLYATAFRHKDFRRCSVGAFAIYMLERSMINKERPLDFSDVAKWKDVIVLVASDVPFVPDPDPSFITNNAAQIEAELEHELAQVKLDQARIKALTGRAQQQATAAVMRAREIFSVRLTHAGRHAGTKEAKMMSFDSSKNPIKGAYFMAHFNGTDEPYILERDLVPLPPELQAMLFDLIEQISDGHDDSIVEAWHKTCMEEMTGYDLDEVRGDDGFFDATTDIPAAQSGLEQSAHADKVAFLKLMVRMRRVIIQDAVLCMQPVPGIVRTLSNSLIEKLPEIFQSQLPFSTGLWLPWKPSTNNNLNSYMSDMSDMSDMQSASSSSSSNNNGDGLVMVYNKISDLDETEVPDHFSQASTSSDTSMPTTAAVVSSPSRSPATEAVTSSSGQASVASEPESTDSSDVDENEKADLLANIEQACHKECEVSIPGNDDYVV</sequence>
<feature type="domain" description="Ndc10" evidence="2">
    <location>
        <begin position="350"/>
        <end position="665"/>
    </location>
</feature>
<protein>
    <recommendedName>
        <fullName evidence="2">Ndc10 domain-containing protein</fullName>
    </recommendedName>
</protein>
<evidence type="ECO:0000313" key="4">
    <source>
        <dbReference type="Proteomes" id="UP000723463"/>
    </source>
</evidence>
<dbReference type="InterPro" id="IPR038279">
    <property type="entry name" value="Ndc10_dom2_sf"/>
</dbReference>
<feature type="region of interest" description="Disordered" evidence="1">
    <location>
        <begin position="708"/>
        <end position="732"/>
    </location>
</feature>
<dbReference type="EMBL" id="JAAAXW010000392">
    <property type="protein sequence ID" value="KAF9537509.1"/>
    <property type="molecule type" value="Genomic_DNA"/>
</dbReference>
<reference evidence="3" key="1">
    <citation type="journal article" date="2020" name="Fungal Divers.">
        <title>Resolving the Mortierellaceae phylogeny through synthesis of multi-gene phylogenetics and phylogenomics.</title>
        <authorList>
            <person name="Vandepol N."/>
            <person name="Liber J."/>
            <person name="Desiro A."/>
            <person name="Na H."/>
            <person name="Kennedy M."/>
            <person name="Barry K."/>
            <person name="Grigoriev I.V."/>
            <person name="Miller A.N."/>
            <person name="O'Donnell K."/>
            <person name="Stajich J.E."/>
            <person name="Bonito G."/>
        </authorList>
    </citation>
    <scope>NUCLEOTIDE SEQUENCE</scope>
    <source>
        <strain evidence="3">NRRL 2591</strain>
    </source>
</reference>
<proteinExistence type="predicted"/>
<accession>A0A9P6EWE9</accession>
<keyword evidence="4" id="KW-1185">Reference proteome</keyword>
<gene>
    <name evidence="3" type="ORF">EC957_008061</name>
</gene>